<dbReference type="EMBL" id="CP134846">
    <property type="protein sequence ID" value="WNL16367.1"/>
    <property type="molecule type" value="Genomic_DNA"/>
</dbReference>
<reference evidence="8" key="1">
    <citation type="submission" date="2023-09" db="EMBL/GenBank/DDBJ databases">
        <title>Arcobacter tbilisiensis sp. nov. isolated from chicken meat in Tbilisi, Georgia.</title>
        <authorList>
            <person name="Matthias R."/>
            <person name="Zautner A.E."/>
        </authorList>
    </citation>
    <scope>NUCLEOTIDE SEQUENCE</scope>
    <source>
        <strain evidence="8">LEO 107</strain>
    </source>
</reference>
<evidence type="ECO:0000256" key="3">
    <source>
        <dbReference type="ARBA" id="ARBA00022475"/>
    </source>
</evidence>
<evidence type="ECO:0000256" key="6">
    <source>
        <dbReference type="ARBA" id="ARBA00023136"/>
    </source>
</evidence>
<evidence type="ECO:0000256" key="5">
    <source>
        <dbReference type="ARBA" id="ARBA00022989"/>
    </source>
</evidence>
<dbReference type="PANTHER" id="PTHR33452:SF1">
    <property type="entry name" value="INNER MEMBRANE PROTEIN YPHA-RELATED"/>
    <property type="match status" value="1"/>
</dbReference>
<evidence type="ECO:0000313" key="8">
    <source>
        <dbReference type="EMBL" id="WNL16367.1"/>
    </source>
</evidence>
<feature type="transmembrane region" description="Helical" evidence="7">
    <location>
        <begin position="20"/>
        <end position="38"/>
    </location>
</feature>
<name>A0AA96I3G6_9BACT</name>
<evidence type="ECO:0000256" key="1">
    <source>
        <dbReference type="ARBA" id="ARBA00004651"/>
    </source>
</evidence>
<organism evidence="8">
    <name type="scientific">Arcobacter sp. AZ-2023</name>
    <dbReference type="NCBI Taxonomy" id="3074453"/>
    <lineage>
        <taxon>Bacteria</taxon>
        <taxon>Pseudomonadati</taxon>
        <taxon>Campylobacterota</taxon>
        <taxon>Epsilonproteobacteria</taxon>
        <taxon>Campylobacterales</taxon>
        <taxon>Arcobacteraceae</taxon>
        <taxon>Arcobacter</taxon>
    </lineage>
</organism>
<evidence type="ECO:0000256" key="4">
    <source>
        <dbReference type="ARBA" id="ARBA00022692"/>
    </source>
</evidence>
<keyword evidence="5 7" id="KW-1133">Transmembrane helix</keyword>
<dbReference type="GO" id="GO:0005886">
    <property type="term" value="C:plasma membrane"/>
    <property type="evidence" value="ECO:0007669"/>
    <property type="project" value="UniProtKB-SubCell"/>
</dbReference>
<proteinExistence type="inferred from homology"/>
<feature type="transmembrane region" description="Helical" evidence="7">
    <location>
        <begin position="116"/>
        <end position="135"/>
    </location>
</feature>
<keyword evidence="6 7" id="KW-0472">Membrane</keyword>
<dbReference type="AlphaFoldDB" id="A0AA96I3G6"/>
<dbReference type="PANTHER" id="PTHR33452">
    <property type="entry name" value="OXIDOREDUCTASE CATD-RELATED"/>
    <property type="match status" value="1"/>
</dbReference>
<accession>A0AA96I3G6</accession>
<comment type="similarity">
    <text evidence="2">Belongs to the DoxX family.</text>
</comment>
<evidence type="ECO:0000256" key="7">
    <source>
        <dbReference type="SAM" id="Phobius"/>
    </source>
</evidence>
<evidence type="ECO:0000256" key="2">
    <source>
        <dbReference type="ARBA" id="ARBA00006679"/>
    </source>
</evidence>
<keyword evidence="3" id="KW-1003">Cell membrane</keyword>
<gene>
    <name evidence="8" type="ORF">RJG54_09135</name>
</gene>
<dbReference type="Pfam" id="PF07681">
    <property type="entry name" value="DoxX"/>
    <property type="match status" value="1"/>
</dbReference>
<feature type="transmembrane region" description="Helical" evidence="7">
    <location>
        <begin position="84"/>
        <end position="104"/>
    </location>
</feature>
<sequence>MKSCENKLSCMLNEDIGKLILRVSIAGLMLFHGFFKLFNGIDGIKYLVTQAGLPEFFAYGVYLGEILFPILIIIGLFTRISSLFFALTMVFAIFLAHSNDIFALGKTGGPVIELALIYLLTSISIMFIGAGKFSLDAKCSKSVVKNNLK</sequence>
<dbReference type="InterPro" id="IPR051907">
    <property type="entry name" value="DoxX-like_oxidoreductase"/>
</dbReference>
<feature type="transmembrane region" description="Helical" evidence="7">
    <location>
        <begin position="58"/>
        <end position="77"/>
    </location>
</feature>
<protein>
    <submittedName>
        <fullName evidence="8">DoxX family protein</fullName>
    </submittedName>
</protein>
<keyword evidence="4 7" id="KW-0812">Transmembrane</keyword>
<dbReference type="InterPro" id="IPR032808">
    <property type="entry name" value="DoxX"/>
</dbReference>
<comment type="subcellular location">
    <subcellularLocation>
        <location evidence="1">Cell membrane</location>
        <topology evidence="1">Multi-pass membrane protein</topology>
    </subcellularLocation>
</comment>